<reference evidence="4 5" key="1">
    <citation type="submission" date="2019-03" db="EMBL/GenBank/DDBJ databases">
        <title>Bacillus niacini sp. nov. a Nicotinate-Metabolizing Mesophile Isolated from Soil.</title>
        <authorList>
            <person name="Zhang G."/>
        </authorList>
    </citation>
    <scope>NUCLEOTIDE SEQUENCE [LARGE SCALE GENOMIC DNA]</scope>
    <source>
        <strain evidence="4 5">WN066</strain>
    </source>
</reference>
<keyword evidence="1" id="KW-0808">Transferase</keyword>
<organism evidence="4 5">
    <name type="scientific">Bacillus salipaludis</name>
    <dbReference type="NCBI Taxonomy" id="2547811"/>
    <lineage>
        <taxon>Bacteria</taxon>
        <taxon>Bacillati</taxon>
        <taxon>Bacillota</taxon>
        <taxon>Bacilli</taxon>
        <taxon>Bacillales</taxon>
        <taxon>Bacillaceae</taxon>
        <taxon>Bacillus</taxon>
    </lineage>
</organism>
<dbReference type="EMBL" id="SMYO01000010">
    <property type="protein sequence ID" value="TDK59185.1"/>
    <property type="molecule type" value="Genomic_DNA"/>
</dbReference>
<evidence type="ECO:0000259" key="3">
    <source>
        <dbReference type="Pfam" id="PF00294"/>
    </source>
</evidence>
<dbReference type="Proteomes" id="UP000295132">
    <property type="component" value="Unassembled WGS sequence"/>
</dbReference>
<gene>
    <name evidence="4" type="ORF">E2K98_21070</name>
</gene>
<keyword evidence="2 4" id="KW-0418">Kinase</keyword>
<dbReference type="InterPro" id="IPR011611">
    <property type="entry name" value="PfkB_dom"/>
</dbReference>
<protein>
    <submittedName>
        <fullName evidence="4">Sugar kinase</fullName>
    </submittedName>
</protein>
<dbReference type="CDD" id="cd01941">
    <property type="entry name" value="YeiC_kinase_like"/>
    <property type="match status" value="1"/>
</dbReference>
<name>A0A4R5VNX8_9BACI</name>
<evidence type="ECO:0000256" key="1">
    <source>
        <dbReference type="ARBA" id="ARBA00022679"/>
    </source>
</evidence>
<proteinExistence type="predicted"/>
<dbReference type="GO" id="GO:0016301">
    <property type="term" value="F:kinase activity"/>
    <property type="evidence" value="ECO:0007669"/>
    <property type="project" value="UniProtKB-KW"/>
</dbReference>
<dbReference type="PROSITE" id="PS00583">
    <property type="entry name" value="PFKB_KINASES_1"/>
    <property type="match status" value="1"/>
</dbReference>
<evidence type="ECO:0000313" key="5">
    <source>
        <dbReference type="Proteomes" id="UP000295132"/>
    </source>
</evidence>
<dbReference type="InterPro" id="IPR002173">
    <property type="entry name" value="Carboh/pur_kinase_PfkB_CS"/>
</dbReference>
<feature type="domain" description="Carbohydrate kinase PfkB" evidence="3">
    <location>
        <begin position="58"/>
        <end position="347"/>
    </location>
</feature>
<sequence>MRPWFINFSRKTFAQNATKYNFIQRILLGLYRTSYSGEDFCRILILSYLSRGVFETMNVLCIGGANIDRKIQTINHLTFKTSNPAKSTMSCGGVARNIAENLGRLGLNSSLLGYIGDDSEGKWLRKTTGEYVDVSLLEALPGKSTGTYTAVLDEEGEMAIALADMAIYDHVEEDFIGKKWPQDRPAIVLLDTNLPAVIIELVIQHCRSENIPICIATVSVAKSEKLPRSLEGITWLVANEKEAEALSNIKIKTEGDFFKAAVEILNKGVKKVVISRGDKGLIYFTKDGEAGALVAPEVPVTDVTGAGDSLIAGIIYADLKGLNTEDSCKIGLSCSYLTIRSKETVNPELNNQNLTDSFQRYFCRGPGQKGFKSTFAFQR</sequence>
<dbReference type="Pfam" id="PF00294">
    <property type="entry name" value="PfkB"/>
    <property type="match status" value="1"/>
</dbReference>
<dbReference type="AlphaFoldDB" id="A0A4R5VNX8"/>
<comment type="caution">
    <text evidence="4">The sequence shown here is derived from an EMBL/GenBank/DDBJ whole genome shotgun (WGS) entry which is preliminary data.</text>
</comment>
<evidence type="ECO:0000313" key="4">
    <source>
        <dbReference type="EMBL" id="TDK59185.1"/>
    </source>
</evidence>
<dbReference type="Gene3D" id="3.40.1190.20">
    <property type="match status" value="1"/>
</dbReference>
<accession>A0A4R5VNX8</accession>
<dbReference type="PANTHER" id="PTHR10584">
    <property type="entry name" value="SUGAR KINASE"/>
    <property type="match status" value="1"/>
</dbReference>
<dbReference type="PANTHER" id="PTHR10584:SF166">
    <property type="entry name" value="RIBOKINASE"/>
    <property type="match status" value="1"/>
</dbReference>
<dbReference type="PROSITE" id="PS00584">
    <property type="entry name" value="PFKB_KINASES_2"/>
    <property type="match status" value="1"/>
</dbReference>
<dbReference type="SUPFAM" id="SSF53613">
    <property type="entry name" value="Ribokinase-like"/>
    <property type="match status" value="1"/>
</dbReference>
<evidence type="ECO:0000256" key="2">
    <source>
        <dbReference type="ARBA" id="ARBA00022777"/>
    </source>
</evidence>
<dbReference type="InterPro" id="IPR029056">
    <property type="entry name" value="Ribokinase-like"/>
</dbReference>